<dbReference type="PANTHER" id="PTHR30478:SF0">
    <property type="entry name" value="BETA SLIDING CLAMP"/>
    <property type="match status" value="1"/>
</dbReference>
<evidence type="ECO:0000256" key="5">
    <source>
        <dbReference type="ARBA" id="ARBA00022695"/>
    </source>
</evidence>
<name>A0ABX2F4V6_9PSEU</name>
<evidence type="ECO:0000259" key="10">
    <source>
        <dbReference type="Pfam" id="PF00712"/>
    </source>
</evidence>
<evidence type="ECO:0000256" key="2">
    <source>
        <dbReference type="ARBA" id="ARBA00010752"/>
    </source>
</evidence>
<feature type="region of interest" description="Disordered" evidence="9">
    <location>
        <begin position="298"/>
        <end position="318"/>
    </location>
</feature>
<dbReference type="Pfam" id="PF02767">
    <property type="entry name" value="DNA_pol3_beta_2"/>
    <property type="match status" value="1"/>
</dbReference>
<dbReference type="SMART" id="SM00480">
    <property type="entry name" value="POL3Bc"/>
    <property type="match status" value="1"/>
</dbReference>
<feature type="domain" description="DNA polymerase III beta sliding clamp central" evidence="11">
    <location>
        <begin position="137"/>
        <end position="245"/>
    </location>
</feature>
<keyword evidence="8" id="KW-0238">DNA-binding</keyword>
<dbReference type="InterPro" id="IPR022634">
    <property type="entry name" value="DNA_polIII_beta_N"/>
</dbReference>
<keyword evidence="3" id="KW-0963">Cytoplasm</keyword>
<dbReference type="InterPro" id="IPR001001">
    <property type="entry name" value="DNA_polIII_beta"/>
</dbReference>
<dbReference type="Pfam" id="PF02768">
    <property type="entry name" value="DNA_pol3_beta_3"/>
    <property type="match status" value="1"/>
</dbReference>
<organism evidence="13 14">
    <name type="scientific">Kibdelosporangium persicum</name>
    <dbReference type="NCBI Taxonomy" id="2698649"/>
    <lineage>
        <taxon>Bacteria</taxon>
        <taxon>Bacillati</taxon>
        <taxon>Actinomycetota</taxon>
        <taxon>Actinomycetes</taxon>
        <taxon>Pseudonocardiales</taxon>
        <taxon>Pseudonocardiaceae</taxon>
        <taxon>Kibdelosporangium</taxon>
    </lineage>
</organism>
<keyword evidence="4" id="KW-0808">Transferase</keyword>
<dbReference type="InterPro" id="IPR022635">
    <property type="entry name" value="DNA_polIII_beta_C"/>
</dbReference>
<evidence type="ECO:0000256" key="1">
    <source>
        <dbReference type="ARBA" id="ARBA00004496"/>
    </source>
</evidence>
<dbReference type="NCBIfam" id="TIGR00663">
    <property type="entry name" value="dnan"/>
    <property type="match status" value="1"/>
</dbReference>
<evidence type="ECO:0000259" key="11">
    <source>
        <dbReference type="Pfam" id="PF02767"/>
    </source>
</evidence>
<dbReference type="Pfam" id="PF00712">
    <property type="entry name" value="DNA_pol3_beta"/>
    <property type="match status" value="1"/>
</dbReference>
<reference evidence="13 14" key="1">
    <citation type="submission" date="2020-01" db="EMBL/GenBank/DDBJ databases">
        <title>Kibdelosporangium persica a novel Actinomycetes from a hot desert in Iran.</title>
        <authorList>
            <person name="Safaei N."/>
            <person name="Zaburannyi N."/>
            <person name="Mueller R."/>
            <person name="Wink J."/>
        </authorList>
    </citation>
    <scope>NUCLEOTIDE SEQUENCE [LARGE SCALE GENOMIC DNA]</scope>
    <source>
        <strain evidence="13 14">4NS15</strain>
    </source>
</reference>
<evidence type="ECO:0000256" key="6">
    <source>
        <dbReference type="ARBA" id="ARBA00022705"/>
    </source>
</evidence>
<dbReference type="InterPro" id="IPR046938">
    <property type="entry name" value="DNA_clamp_sf"/>
</dbReference>
<evidence type="ECO:0000313" key="13">
    <source>
        <dbReference type="EMBL" id="NRN66277.1"/>
    </source>
</evidence>
<accession>A0ABX2F4V6</accession>
<keyword evidence="7" id="KW-0239">DNA-directed DNA polymerase</keyword>
<keyword evidence="14" id="KW-1185">Reference proteome</keyword>
<dbReference type="Gene3D" id="3.10.150.10">
    <property type="entry name" value="DNA Polymerase III, subunit A, domain 2"/>
    <property type="match status" value="3"/>
</dbReference>
<dbReference type="SUPFAM" id="SSF55979">
    <property type="entry name" value="DNA clamp"/>
    <property type="match status" value="3"/>
</dbReference>
<sequence>MSDRAATVRSMDLTATTTDLANAAAEAVRLLPGRTLDPVLAGLLLTASDDGVVLAGSDRERAIRLSCSATVHTSGRVLVPAKPFAETLRALDVPMVRLAVEGARLAVRTPNARFALPLLDADLHPGTPTTPPLAGSVDGDLFVTALATVAATASRDEALPLFTGVRVRADGDRLVLAATDRYRMAVASLPWTPVAADLDALIPATLLAEVAKQARGQVALHADDNRIGLAWDNSVVTTALLDGSFLSESKLVLSAVDTHVEADTDALLAAVRRVALYADNRGVLKLEVGDNEVRLRSADQQAGEAEETVKADVSDGRTSPSFQSRFLVDALKPFSGGRVRLAIQPGMRATVFSSPDPNEAMDLRYMVAPMRPPAT</sequence>
<evidence type="ECO:0000256" key="7">
    <source>
        <dbReference type="ARBA" id="ARBA00022932"/>
    </source>
</evidence>
<evidence type="ECO:0000256" key="3">
    <source>
        <dbReference type="ARBA" id="ARBA00022490"/>
    </source>
</evidence>
<dbReference type="Proteomes" id="UP000763557">
    <property type="component" value="Unassembled WGS sequence"/>
</dbReference>
<evidence type="ECO:0000256" key="4">
    <source>
        <dbReference type="ARBA" id="ARBA00022679"/>
    </source>
</evidence>
<proteinExistence type="inferred from homology"/>
<gene>
    <name evidence="13" type="ORF">GC106_34970</name>
</gene>
<evidence type="ECO:0000256" key="8">
    <source>
        <dbReference type="ARBA" id="ARBA00023125"/>
    </source>
</evidence>
<dbReference type="CDD" id="cd00140">
    <property type="entry name" value="beta_clamp"/>
    <property type="match status" value="1"/>
</dbReference>
<evidence type="ECO:0000256" key="9">
    <source>
        <dbReference type="SAM" id="MobiDB-lite"/>
    </source>
</evidence>
<dbReference type="PANTHER" id="PTHR30478">
    <property type="entry name" value="DNA POLYMERASE III SUBUNIT BETA"/>
    <property type="match status" value="1"/>
</dbReference>
<keyword evidence="6" id="KW-0235">DNA replication</keyword>
<feature type="domain" description="DNA polymerase III beta sliding clamp N-terminal" evidence="10">
    <location>
        <begin position="11"/>
        <end position="125"/>
    </location>
</feature>
<keyword evidence="5" id="KW-0548">Nucleotidyltransferase</keyword>
<protein>
    <submittedName>
        <fullName evidence="13">DNA polymerase III subunit beta</fullName>
    </submittedName>
</protein>
<evidence type="ECO:0000313" key="14">
    <source>
        <dbReference type="Proteomes" id="UP000763557"/>
    </source>
</evidence>
<evidence type="ECO:0000259" key="12">
    <source>
        <dbReference type="Pfam" id="PF02768"/>
    </source>
</evidence>
<comment type="similarity">
    <text evidence="2">Belongs to the beta sliding clamp family.</text>
</comment>
<feature type="domain" description="DNA polymerase III beta sliding clamp C-terminal" evidence="12">
    <location>
        <begin position="257"/>
        <end position="371"/>
    </location>
</feature>
<comment type="subcellular location">
    <subcellularLocation>
        <location evidence="1">Cytoplasm</location>
    </subcellularLocation>
</comment>
<comment type="caution">
    <text evidence="13">The sequence shown here is derived from an EMBL/GenBank/DDBJ whole genome shotgun (WGS) entry which is preliminary data.</text>
</comment>
<dbReference type="EMBL" id="JAAATY010000009">
    <property type="protein sequence ID" value="NRN66277.1"/>
    <property type="molecule type" value="Genomic_DNA"/>
</dbReference>
<dbReference type="InterPro" id="IPR022637">
    <property type="entry name" value="DNA_polIII_beta_cen"/>
</dbReference>